<evidence type="ECO:0000256" key="4">
    <source>
        <dbReference type="ARBA" id="ARBA00022806"/>
    </source>
</evidence>
<proteinExistence type="inferred from homology"/>
<dbReference type="GO" id="GO:0016787">
    <property type="term" value="F:hydrolase activity"/>
    <property type="evidence" value="ECO:0007669"/>
    <property type="project" value="UniProtKB-KW"/>
</dbReference>
<feature type="domain" description="Helicase ATP-binding" evidence="11">
    <location>
        <begin position="40"/>
        <end position="229"/>
    </location>
</feature>
<feature type="domain" description="Helicase C-terminal" evidence="12">
    <location>
        <begin position="239"/>
        <end position="468"/>
    </location>
</feature>
<feature type="coiled-coil region" evidence="10">
    <location>
        <begin position="335"/>
        <end position="362"/>
    </location>
</feature>
<keyword evidence="10" id="KW-0175">Coiled coil</keyword>
<evidence type="ECO:0000259" key="13">
    <source>
        <dbReference type="PROSITE" id="PS51195"/>
    </source>
</evidence>
<dbReference type="AlphaFoldDB" id="A0A9Q0LSW7"/>
<dbReference type="OMA" id="SRCHVIN"/>
<dbReference type="Pfam" id="PF00271">
    <property type="entry name" value="Helicase_C"/>
    <property type="match status" value="2"/>
</dbReference>
<dbReference type="InterPro" id="IPR014014">
    <property type="entry name" value="RNA_helicase_DEAD_Q_motif"/>
</dbReference>
<keyword evidence="2" id="KW-0547">Nucleotide-binding</keyword>
<keyword evidence="15" id="KW-1185">Reference proteome</keyword>
<evidence type="ECO:0000256" key="10">
    <source>
        <dbReference type="SAM" id="Coils"/>
    </source>
</evidence>
<dbReference type="Pfam" id="PF00270">
    <property type="entry name" value="DEAD"/>
    <property type="match status" value="1"/>
</dbReference>
<accession>A0A9Q0LSW7</accession>
<dbReference type="EC" id="3.6.4.13" evidence="1"/>
<evidence type="ECO:0000256" key="1">
    <source>
        <dbReference type="ARBA" id="ARBA00012552"/>
    </source>
</evidence>
<evidence type="ECO:0000313" key="14">
    <source>
        <dbReference type="EMBL" id="KAJ5076685.1"/>
    </source>
</evidence>
<evidence type="ECO:0000256" key="5">
    <source>
        <dbReference type="ARBA" id="ARBA00022840"/>
    </source>
</evidence>
<dbReference type="Proteomes" id="UP001149090">
    <property type="component" value="Unassembled WGS sequence"/>
</dbReference>
<dbReference type="CDD" id="cd17961">
    <property type="entry name" value="DEADc_DDX56"/>
    <property type="match status" value="1"/>
</dbReference>
<dbReference type="GO" id="GO:0005829">
    <property type="term" value="C:cytosol"/>
    <property type="evidence" value="ECO:0007669"/>
    <property type="project" value="TreeGrafter"/>
</dbReference>
<evidence type="ECO:0000256" key="9">
    <source>
        <dbReference type="PROSITE-ProRule" id="PRU00552"/>
    </source>
</evidence>
<name>A0A9Q0LSW7_ANAIG</name>
<evidence type="ECO:0000256" key="2">
    <source>
        <dbReference type="ARBA" id="ARBA00022741"/>
    </source>
</evidence>
<evidence type="ECO:0000256" key="3">
    <source>
        <dbReference type="ARBA" id="ARBA00022801"/>
    </source>
</evidence>
<dbReference type="InterPro" id="IPR050079">
    <property type="entry name" value="DEAD_box_RNA_helicase"/>
</dbReference>
<dbReference type="GO" id="GO:0003724">
    <property type="term" value="F:RNA helicase activity"/>
    <property type="evidence" value="ECO:0007669"/>
    <property type="project" value="UniProtKB-EC"/>
</dbReference>
<keyword evidence="5" id="KW-0067">ATP-binding</keyword>
<keyword evidence="6" id="KW-0694">RNA-binding</keyword>
<dbReference type="PROSITE" id="PS51195">
    <property type="entry name" value="Q_MOTIF"/>
    <property type="match status" value="1"/>
</dbReference>
<sequence length="537" mass="62270">MNKKKNEIKSFQEFNLDDRLISSCERLNFEKPTKIQKKVIPIGLEGKDILIQAPTGSGKTASYLLPIINQILTYQKRNENFQTSKIKENIFHPFSVILVPTRELCEQVNKQIAELSYYCRKVLSSLHLAADVSLETQRIRLIAQKPDIIISTPNRLVAHLKANIIDLKNSLKILVIDEADLVLSFGYSEDIRFIVDNIPNICQNFLVSATLTQDVETLKQLLLHDPIICSVNETNIKSFMNQLGIKCEEKDKYLLIYVLIRLNQIQRKALIFTNSIDHSFKLKLFLERFSISSVVLNPELPQNSRTNILENFNKGSFEILIANDTEISNKKIEAINIDEEIKNEIKNENENENENENSLSKIDTIYENYLNLENQNQKSKLNIDSEFGVSRGIDFKNVKTVINFDFPLNIKDYIHRIGRTARAGQRGTAISFITSKNESLFFQIKNFSNQKFNKNNHQIFLIWFLSSRKIALKHDLHLQPQHIKPHLKNVPDYLLTGSEKEKSKINSQNFHKNKRIRNLIFQKEITKRLEKDPLKTF</sequence>
<dbReference type="PROSITE" id="PS51192">
    <property type="entry name" value="HELICASE_ATP_BIND_1"/>
    <property type="match status" value="1"/>
</dbReference>
<dbReference type="Gene3D" id="3.40.50.300">
    <property type="entry name" value="P-loop containing nucleotide triphosphate hydrolases"/>
    <property type="match status" value="2"/>
</dbReference>
<reference evidence="14" key="1">
    <citation type="submission" date="2022-10" db="EMBL/GenBank/DDBJ databases">
        <title>Novel sulphate-reducing endosymbionts in the free-living metamonad Anaeramoeba.</title>
        <authorList>
            <person name="Jerlstrom-Hultqvist J."/>
            <person name="Cepicka I."/>
            <person name="Gallot-Lavallee L."/>
            <person name="Salas-Leiva D."/>
            <person name="Curtis B.A."/>
            <person name="Zahonova K."/>
            <person name="Pipaliya S."/>
            <person name="Dacks J."/>
            <person name="Roger A.J."/>
        </authorList>
    </citation>
    <scope>NUCLEOTIDE SEQUENCE</scope>
    <source>
        <strain evidence="14">BMAN</strain>
    </source>
</reference>
<dbReference type="SMART" id="SM00490">
    <property type="entry name" value="HELICc"/>
    <property type="match status" value="1"/>
</dbReference>
<dbReference type="SUPFAM" id="SSF52540">
    <property type="entry name" value="P-loop containing nucleoside triphosphate hydrolases"/>
    <property type="match status" value="2"/>
</dbReference>
<keyword evidence="3" id="KW-0378">Hydrolase</keyword>
<comment type="caution">
    <text evidence="14">The sequence shown here is derived from an EMBL/GenBank/DDBJ whole genome shotgun (WGS) entry which is preliminary data.</text>
</comment>
<dbReference type="InterPro" id="IPR027417">
    <property type="entry name" value="P-loop_NTPase"/>
</dbReference>
<dbReference type="InterPro" id="IPR011545">
    <property type="entry name" value="DEAD/DEAH_box_helicase_dom"/>
</dbReference>
<dbReference type="CDD" id="cd18787">
    <property type="entry name" value="SF2_C_DEAD"/>
    <property type="match status" value="1"/>
</dbReference>
<dbReference type="GO" id="GO:0003723">
    <property type="term" value="F:RNA binding"/>
    <property type="evidence" value="ECO:0007669"/>
    <property type="project" value="UniProtKB-KW"/>
</dbReference>
<dbReference type="EMBL" id="JAPDFW010000059">
    <property type="protein sequence ID" value="KAJ5076685.1"/>
    <property type="molecule type" value="Genomic_DNA"/>
</dbReference>
<dbReference type="InterPro" id="IPR001650">
    <property type="entry name" value="Helicase_C-like"/>
</dbReference>
<dbReference type="InterPro" id="IPR014001">
    <property type="entry name" value="Helicase_ATP-bd"/>
</dbReference>
<feature type="domain" description="DEAD-box RNA helicase Q" evidence="13">
    <location>
        <begin position="9"/>
        <end position="37"/>
    </location>
</feature>
<evidence type="ECO:0000256" key="7">
    <source>
        <dbReference type="ARBA" id="ARBA00038041"/>
    </source>
</evidence>
<evidence type="ECO:0000259" key="12">
    <source>
        <dbReference type="PROSITE" id="PS51194"/>
    </source>
</evidence>
<dbReference type="OrthoDB" id="1191041at2759"/>
<keyword evidence="4 14" id="KW-0347">Helicase</keyword>
<protein>
    <recommendedName>
        <fullName evidence="1">RNA helicase</fullName>
        <ecNumber evidence="1">3.6.4.13</ecNumber>
    </recommendedName>
</protein>
<dbReference type="GO" id="GO:0005524">
    <property type="term" value="F:ATP binding"/>
    <property type="evidence" value="ECO:0007669"/>
    <property type="project" value="UniProtKB-KW"/>
</dbReference>
<evidence type="ECO:0000256" key="8">
    <source>
        <dbReference type="ARBA" id="ARBA00047984"/>
    </source>
</evidence>
<evidence type="ECO:0000256" key="6">
    <source>
        <dbReference type="ARBA" id="ARBA00022884"/>
    </source>
</evidence>
<dbReference type="PANTHER" id="PTHR47959:SF21">
    <property type="entry name" value="DEAD-BOX HELICASE 56"/>
    <property type="match status" value="1"/>
</dbReference>
<gene>
    <name evidence="14" type="ORF">M0811_00002</name>
</gene>
<evidence type="ECO:0000259" key="11">
    <source>
        <dbReference type="PROSITE" id="PS51192"/>
    </source>
</evidence>
<feature type="short sequence motif" description="Q motif" evidence="9">
    <location>
        <begin position="9"/>
        <end position="37"/>
    </location>
</feature>
<comment type="similarity">
    <text evidence="7">Belongs to the DEAD box helicase family. DDX56/DBP9 subfamily.</text>
</comment>
<organism evidence="14 15">
    <name type="scientific">Anaeramoeba ignava</name>
    <name type="common">Anaerobic marine amoeba</name>
    <dbReference type="NCBI Taxonomy" id="1746090"/>
    <lineage>
        <taxon>Eukaryota</taxon>
        <taxon>Metamonada</taxon>
        <taxon>Anaeramoebidae</taxon>
        <taxon>Anaeramoeba</taxon>
    </lineage>
</organism>
<dbReference type="SMART" id="SM00487">
    <property type="entry name" value="DEXDc"/>
    <property type="match status" value="1"/>
</dbReference>
<dbReference type="PANTHER" id="PTHR47959">
    <property type="entry name" value="ATP-DEPENDENT RNA HELICASE RHLE-RELATED"/>
    <property type="match status" value="1"/>
</dbReference>
<evidence type="ECO:0000313" key="15">
    <source>
        <dbReference type="Proteomes" id="UP001149090"/>
    </source>
</evidence>
<comment type="catalytic activity">
    <reaction evidence="8">
        <text>ATP + H2O = ADP + phosphate + H(+)</text>
        <dbReference type="Rhea" id="RHEA:13065"/>
        <dbReference type="ChEBI" id="CHEBI:15377"/>
        <dbReference type="ChEBI" id="CHEBI:15378"/>
        <dbReference type="ChEBI" id="CHEBI:30616"/>
        <dbReference type="ChEBI" id="CHEBI:43474"/>
        <dbReference type="ChEBI" id="CHEBI:456216"/>
        <dbReference type="EC" id="3.6.4.13"/>
    </reaction>
</comment>
<dbReference type="PROSITE" id="PS51194">
    <property type="entry name" value="HELICASE_CTER"/>
    <property type="match status" value="1"/>
</dbReference>